<evidence type="ECO:0000313" key="2">
    <source>
        <dbReference type="Proteomes" id="UP000240653"/>
    </source>
</evidence>
<dbReference type="AlphaFoldDB" id="A0A2P7S2J0"/>
<dbReference type="EMBL" id="PXYL01000017">
    <property type="protein sequence ID" value="PSJ56685.1"/>
    <property type="molecule type" value="Genomic_DNA"/>
</dbReference>
<organism evidence="1 2">
    <name type="scientific">Pseudaminobacter soli</name>
    <name type="common">ex Li et al. 2025</name>
    <dbReference type="NCBI Taxonomy" id="1295366"/>
    <lineage>
        <taxon>Bacteria</taxon>
        <taxon>Pseudomonadati</taxon>
        <taxon>Pseudomonadota</taxon>
        <taxon>Alphaproteobacteria</taxon>
        <taxon>Hyphomicrobiales</taxon>
        <taxon>Phyllobacteriaceae</taxon>
        <taxon>Pseudaminobacter</taxon>
    </lineage>
</organism>
<proteinExistence type="predicted"/>
<reference evidence="1 2" key="1">
    <citation type="submission" date="2018-03" db="EMBL/GenBank/DDBJ databases">
        <title>The draft genome of Mesorhizobium soli JCM 19897.</title>
        <authorList>
            <person name="Li L."/>
            <person name="Liu L."/>
            <person name="Liang L."/>
            <person name="Wang T."/>
            <person name="Zhang X."/>
        </authorList>
    </citation>
    <scope>NUCLEOTIDE SEQUENCE [LARGE SCALE GENOMIC DNA]</scope>
    <source>
        <strain evidence="1 2">JCM 19897</strain>
    </source>
</reference>
<dbReference type="OrthoDB" id="8410826at2"/>
<dbReference type="InterPro" id="IPR014054">
    <property type="entry name" value="Phage_regulatory_Rha"/>
</dbReference>
<dbReference type="NCBIfam" id="TIGR02681">
    <property type="entry name" value="phage_pRha"/>
    <property type="match status" value="1"/>
</dbReference>
<gene>
    <name evidence="1" type="ORF">C7I85_23940</name>
</gene>
<name>A0A2P7S2J0_9HYPH</name>
<dbReference type="Proteomes" id="UP000240653">
    <property type="component" value="Unassembled WGS sequence"/>
</dbReference>
<protein>
    <submittedName>
        <fullName evidence="1">Uncharacterized protein</fullName>
    </submittedName>
</protein>
<dbReference type="Pfam" id="PF09669">
    <property type="entry name" value="Phage_pRha"/>
    <property type="match status" value="1"/>
</dbReference>
<accession>A0A2P7S2J0</accession>
<sequence>MVTTKDGQVFANSPVVAEFFGKNHRDVIRSIDELIEQGVRSFAQAPYLHPQNGQAYGAFDMTRDGFTLLAMGRCSHGCHDRGCTGVAETLISCNSPTVSVGTSLAARINSEMKAAGVAAPPFSPT</sequence>
<evidence type="ECO:0000313" key="1">
    <source>
        <dbReference type="EMBL" id="PSJ56685.1"/>
    </source>
</evidence>
<keyword evidence="2" id="KW-1185">Reference proteome</keyword>
<comment type="caution">
    <text evidence="1">The sequence shown here is derived from an EMBL/GenBank/DDBJ whole genome shotgun (WGS) entry which is preliminary data.</text>
</comment>